<evidence type="ECO:0008006" key="3">
    <source>
        <dbReference type="Google" id="ProtNLM"/>
    </source>
</evidence>
<comment type="caution">
    <text evidence="1">The sequence shown here is derived from an EMBL/GenBank/DDBJ whole genome shotgun (WGS) entry which is preliminary data.</text>
</comment>
<sequence length="538" mass="57462">MPDAEAWANLANTARDGRQAARWAYARSLLGLSRGPEALGVLEVMRQDDPDLALVPAYQLAAGIALTLSGRNVEALQALSGQELSSNPEACLWRLRTLAKNDLAGDATRQFNCALPAINARSGEARAPFVLAAARAANMLGRPALALQWLQQLPDRHPSANLLRGKAYLALNEAQAARLRLARVEQSGSPVERMDAKLSTIEAAVASRTMPPAAALQKLDAIRFSWRGGEIEERALRLTMQISEQSHDLRHSLEAGASLVRYFDLSGTNAALLPALRAQLASALAPDSGLPIDQAAGLYWDFRDLAPAGAEGDLMVARLANGLQAAGLYARAAELLGYQLSQRTKDVAQGPLSVRVASLHILAGRPDRALQALRTTDAVNYPQDMRWERKRVEAAALHLAGKSAEAMAVLQDVPDGSRIRTEILWRKQDWSQLVAAAEPLLPKAKNLTDVDQAVVLRHAIALAMLGREDALAQLRSRYLAAFASLPTRDSFDTLTRAAGSLDATSISKAMAALPNASPAGDIADLLDAKPAAGGQTAA</sequence>
<dbReference type="EMBL" id="NBBJ01000006">
    <property type="protein sequence ID" value="OWK28340.1"/>
    <property type="molecule type" value="Genomic_DNA"/>
</dbReference>
<dbReference type="Proteomes" id="UP000197783">
    <property type="component" value="Unassembled WGS sequence"/>
</dbReference>
<proteinExistence type="predicted"/>
<evidence type="ECO:0000313" key="1">
    <source>
        <dbReference type="EMBL" id="OWK28340.1"/>
    </source>
</evidence>
<name>A0A245ZF12_9SPHN</name>
<evidence type="ECO:0000313" key="2">
    <source>
        <dbReference type="Proteomes" id="UP000197783"/>
    </source>
</evidence>
<accession>A0A245ZF12</accession>
<gene>
    <name evidence="1" type="ORF">SPMU_31960</name>
</gene>
<dbReference type="AlphaFoldDB" id="A0A245ZF12"/>
<reference evidence="1 2" key="1">
    <citation type="submission" date="2017-03" db="EMBL/GenBank/DDBJ databases">
        <title>Genome sequence of Sphingomonas mucosissima DSM 17494.</title>
        <authorList>
            <person name="Poehlein A."/>
            <person name="Wuebbeler J.H."/>
            <person name="Steinbuechel A."/>
            <person name="Daniel R."/>
        </authorList>
    </citation>
    <scope>NUCLEOTIDE SEQUENCE [LARGE SCALE GENOMIC DNA]</scope>
    <source>
        <strain evidence="1 2">DSM 17494</strain>
    </source>
</reference>
<organism evidence="1 2">
    <name type="scientific">Sphingomonas mucosissima</name>
    <dbReference type="NCBI Taxonomy" id="370959"/>
    <lineage>
        <taxon>Bacteria</taxon>
        <taxon>Pseudomonadati</taxon>
        <taxon>Pseudomonadota</taxon>
        <taxon>Alphaproteobacteria</taxon>
        <taxon>Sphingomonadales</taxon>
        <taxon>Sphingomonadaceae</taxon>
        <taxon>Sphingomonas</taxon>
    </lineage>
</organism>
<protein>
    <recommendedName>
        <fullName evidence="3">Tetratricopeptide repeat protein</fullName>
    </recommendedName>
</protein>
<keyword evidence="2" id="KW-1185">Reference proteome</keyword>